<organism evidence="1">
    <name type="scientific">Populus alba</name>
    <name type="common">White poplar</name>
    <dbReference type="NCBI Taxonomy" id="43335"/>
    <lineage>
        <taxon>Eukaryota</taxon>
        <taxon>Viridiplantae</taxon>
        <taxon>Streptophyta</taxon>
        <taxon>Embryophyta</taxon>
        <taxon>Tracheophyta</taxon>
        <taxon>Spermatophyta</taxon>
        <taxon>Magnoliopsida</taxon>
        <taxon>eudicotyledons</taxon>
        <taxon>Gunneridae</taxon>
        <taxon>Pentapetalae</taxon>
        <taxon>rosids</taxon>
        <taxon>fabids</taxon>
        <taxon>Malpighiales</taxon>
        <taxon>Salicaceae</taxon>
        <taxon>Saliceae</taxon>
        <taxon>Populus</taxon>
    </lineage>
</organism>
<protein>
    <submittedName>
        <fullName evidence="1">Uncharacterized protein</fullName>
    </submittedName>
</protein>
<dbReference type="EMBL" id="RCHU01000693">
    <property type="protein sequence ID" value="TKR98120.1"/>
    <property type="molecule type" value="Genomic_DNA"/>
</dbReference>
<comment type="caution">
    <text evidence="1">The sequence shown here is derived from an EMBL/GenBank/DDBJ whole genome shotgun (WGS) entry which is preliminary data.</text>
</comment>
<name>A0A4U5PMX0_POPAL</name>
<gene>
    <name evidence="1" type="ORF">D5086_0000206290</name>
</gene>
<accession>A0A4U5PMX0</accession>
<proteinExistence type="predicted"/>
<sequence>MAIFNEAGNLQCLSHLQLPVWISLVLRFPYLATLFGSRTRILLLLTVSAMDCRRLALCTGVLCSTSLNEFDLLLLSRWLLWAVWFKGMAEDCHLRRRVSSKLLRKIPVHHHISSSYVHGKSLSSSSSFLLSCIHLFIPQRVMEDSQVLKCI</sequence>
<evidence type="ECO:0000313" key="1">
    <source>
        <dbReference type="EMBL" id="TKR98120.1"/>
    </source>
</evidence>
<dbReference type="AlphaFoldDB" id="A0A4U5PMX0"/>
<reference evidence="1" key="1">
    <citation type="submission" date="2018-10" db="EMBL/GenBank/DDBJ databases">
        <title>Population genomic analysis revealed the cold adaptation of white poplar.</title>
        <authorList>
            <person name="Liu Y.-J."/>
        </authorList>
    </citation>
    <scope>NUCLEOTIDE SEQUENCE [LARGE SCALE GENOMIC DNA]</scope>
    <source>
        <strain evidence="1">PAL-ZL1</strain>
    </source>
</reference>